<dbReference type="AlphaFoldDB" id="A0A4Y1R314"/>
<dbReference type="Pfam" id="PF00855">
    <property type="entry name" value="PWWP"/>
    <property type="match status" value="1"/>
</dbReference>
<dbReference type="InterPro" id="IPR005552">
    <property type="entry name" value="Scramblase"/>
</dbReference>
<gene>
    <name evidence="4" type="ORF">Prudu_007887</name>
</gene>
<feature type="compositionally biased region" description="Acidic residues" evidence="2">
    <location>
        <begin position="368"/>
        <end position="397"/>
    </location>
</feature>
<feature type="region of interest" description="Disordered" evidence="2">
    <location>
        <begin position="362"/>
        <end position="401"/>
    </location>
</feature>
<dbReference type="PANTHER" id="PTHR33697">
    <property type="entry name" value="T17B22.17 PROTEIN-RELATED"/>
    <property type="match status" value="1"/>
</dbReference>
<dbReference type="PROSITE" id="PS50812">
    <property type="entry name" value="PWWP"/>
    <property type="match status" value="1"/>
</dbReference>
<evidence type="ECO:0000259" key="3">
    <source>
        <dbReference type="PROSITE" id="PS50812"/>
    </source>
</evidence>
<feature type="compositionally biased region" description="Basic and acidic residues" evidence="2">
    <location>
        <begin position="157"/>
        <end position="166"/>
    </location>
</feature>
<dbReference type="InterPro" id="IPR000313">
    <property type="entry name" value="PWWP_dom"/>
</dbReference>
<dbReference type="Gene3D" id="2.30.30.140">
    <property type="match status" value="1"/>
</dbReference>
<comment type="similarity">
    <text evidence="1">Belongs to the phospholipid scramblase family.</text>
</comment>
<dbReference type="CDD" id="cd05162">
    <property type="entry name" value="PWWP"/>
    <property type="match status" value="1"/>
</dbReference>
<feature type="region of interest" description="Disordered" evidence="2">
    <location>
        <begin position="650"/>
        <end position="719"/>
    </location>
</feature>
<feature type="region of interest" description="Disordered" evidence="2">
    <location>
        <begin position="139"/>
        <end position="188"/>
    </location>
</feature>
<feature type="compositionally biased region" description="Polar residues" evidence="2">
    <location>
        <begin position="172"/>
        <end position="184"/>
    </location>
</feature>
<feature type="compositionally biased region" description="Polar residues" evidence="2">
    <location>
        <begin position="139"/>
        <end position="153"/>
    </location>
</feature>
<accession>A0A4Y1R314</accession>
<feature type="domain" description="PWWP" evidence="3">
    <location>
        <begin position="2"/>
        <end position="57"/>
    </location>
</feature>
<evidence type="ECO:0000313" key="4">
    <source>
        <dbReference type="EMBL" id="BBG98472.1"/>
    </source>
</evidence>
<organism evidence="4">
    <name type="scientific">Prunus dulcis</name>
    <name type="common">Almond</name>
    <name type="synonym">Amygdalus dulcis</name>
    <dbReference type="NCBI Taxonomy" id="3755"/>
    <lineage>
        <taxon>Eukaryota</taxon>
        <taxon>Viridiplantae</taxon>
        <taxon>Streptophyta</taxon>
        <taxon>Embryophyta</taxon>
        <taxon>Tracheophyta</taxon>
        <taxon>Spermatophyta</taxon>
        <taxon>Magnoliopsida</taxon>
        <taxon>eudicotyledons</taxon>
        <taxon>Gunneridae</taxon>
        <taxon>Pentapetalae</taxon>
        <taxon>rosids</taxon>
        <taxon>fabids</taxon>
        <taxon>Rosales</taxon>
        <taxon>Rosaceae</taxon>
        <taxon>Amygdaloideae</taxon>
        <taxon>Amygdaleae</taxon>
        <taxon>Prunus</taxon>
    </lineage>
</organism>
<name>A0A4Y1R314_PRUDU</name>
<reference evidence="4" key="1">
    <citation type="journal article" date="2019" name="Science">
        <title>Mutation of a bHLH transcription factor allowed almond domestication.</title>
        <authorList>
            <person name="Sanchez-Perez R."/>
            <person name="Pavan S."/>
            <person name="Mazzeo R."/>
            <person name="Moldovan C."/>
            <person name="Aiese Cigliano R."/>
            <person name="Del Cueto J."/>
            <person name="Ricciardi F."/>
            <person name="Lotti C."/>
            <person name="Ricciardi L."/>
            <person name="Dicenta F."/>
            <person name="Lopez-Marques R.L."/>
            <person name="Lindberg Moller B."/>
        </authorList>
    </citation>
    <scope>NUCLEOTIDE SEQUENCE</scope>
</reference>
<sequence length="1186" mass="133079">MGRSIVWVRRRNGSWWPGKIVGPEELSASHLTSPRSGTPVKLLGREDASVDWYNLEKSKRVKAFRCGEFDDCIEKAESSQGMPVKKREKYARREDAILHALELEKQLLRKQGKLGITSERLNSKLSGAVKKELVISSESLGNDNVKPGNSKSHQFSKRLDTSHRNDIIGGPLSSQRTKEGNQLSGEDDHAEAMPRMRGLQDFGLKIAPSKRKLSSSLALNGSWKPTIDGTVQALARGGLSMGGTNHVNGKNSLEQMKSSHEGLSDELLAKRPDKRHPLVLVLQNSAKLAVPQSLQPDSATVYTSVSGVEQTGVVCKAKRSKCVYLRAESGESLEYEAAPSNQVEISASPVGARSHAEALIEENTSGFTEDESDSSETDSSESESDSSETEPDMDEEMPLLSGSAFTSSPIAQTFKIPLSVPCYEPEVGRYEAREHGIMVGDEPDESTHSGDMSHLYSHDPLFASEAVSKWQLKGKRNIRNLTKRSMDATDGRVYIYGPYSEEKTDWEDSTWEDRSAWNEYWDIKRDRFDPVYDGRYHYRRRPRYLIDVDLKVQASYQKEPVPIVSLMSKLNGKAIIGHPIQIEALEDGSSNSLLSTVDEFGEEAVDNNGGATVPHAWRTARRTANVRVPRPHLSSALDGDEAADDLPLLDEESRPPFKKLNLGSFSNKATQGKRNLLHNSRLPTDRKLSKRWPRNNKPIHLDSSSCQREGLMKPESSGPTTVACIPVKLVFSRLLEKINRPPSKAASTRSTTKLDRISQHFSAVFLNNGMKQVDTRVEGKLGRKRKNEKRKIRGKAWNLIGERERERKGPELMNWTRFSTKVYKATAADSKCGSSFCYTRKPHQKAIHDTQRGSLPATSWPQDGVGAATTAATDFRDFEQRFIVARNVIWRFKGNSMWSKQSPVSLSRQFGHKAGTGRDPDLTRDFLVQLWVADRKTEHSKRKRRGKAVKYRKETPYHYSSYGWYPDAFFNAADPSGQPPLSQSISGFLKPESPEEVQVMPLLARSNMLITRDIEWANLVLGFEQENRYGIVDVCYPESPVGLIREQSHVITRQLLRLRRPFVAYITDAMGNELFRVRRPFWWITSSIYAEINGKDIDGEVLAQIDRDWRGFGFEIFTDAGQYVIRFGSSDPSSKTGAASLIEELEVRRPLTLLERAVTVALAISLDNDYFSRHGGWGLPFVEVGE</sequence>
<dbReference type="EMBL" id="AP019298">
    <property type="protein sequence ID" value="BBG98472.1"/>
    <property type="molecule type" value="Genomic_DNA"/>
</dbReference>
<proteinExistence type="inferred from homology"/>
<dbReference type="SUPFAM" id="SSF63748">
    <property type="entry name" value="Tudor/PWWP/MBT"/>
    <property type="match status" value="1"/>
</dbReference>
<evidence type="ECO:0000256" key="2">
    <source>
        <dbReference type="SAM" id="MobiDB-lite"/>
    </source>
</evidence>
<protein>
    <submittedName>
        <fullName evidence="4">Scramblase-related protein</fullName>
    </submittedName>
</protein>
<dbReference type="InterPro" id="IPR044679">
    <property type="entry name" value="PWWP2-like"/>
</dbReference>
<dbReference type="Pfam" id="PF03803">
    <property type="entry name" value="Scramblase"/>
    <property type="match status" value="2"/>
</dbReference>
<dbReference type="PANTHER" id="PTHR33697:SF2">
    <property type="entry name" value="T17B22.17 PROTEIN"/>
    <property type="match status" value="1"/>
</dbReference>
<dbReference type="GO" id="GO:0017128">
    <property type="term" value="F:phospholipid scramblase activity"/>
    <property type="evidence" value="ECO:0007669"/>
    <property type="project" value="InterPro"/>
</dbReference>
<evidence type="ECO:0000256" key="1">
    <source>
        <dbReference type="ARBA" id="ARBA00005350"/>
    </source>
</evidence>
<feature type="compositionally biased region" description="Polar residues" evidence="2">
    <location>
        <begin position="663"/>
        <end position="682"/>
    </location>
</feature>